<name>A0A1B6EQX2_9HEMI</name>
<feature type="compositionally biased region" description="Polar residues" evidence="1">
    <location>
        <begin position="111"/>
        <end position="124"/>
    </location>
</feature>
<feature type="non-terminal residue" evidence="2">
    <location>
        <position position="1"/>
    </location>
</feature>
<evidence type="ECO:0000313" key="2">
    <source>
        <dbReference type="EMBL" id="JAS40308.1"/>
    </source>
</evidence>
<accession>A0A1B6EQX2</accession>
<dbReference type="AlphaFoldDB" id="A0A1B6EQX2"/>
<organism evidence="2">
    <name type="scientific">Cuerna arida</name>
    <dbReference type="NCBI Taxonomy" id="1464854"/>
    <lineage>
        <taxon>Eukaryota</taxon>
        <taxon>Metazoa</taxon>
        <taxon>Ecdysozoa</taxon>
        <taxon>Arthropoda</taxon>
        <taxon>Hexapoda</taxon>
        <taxon>Insecta</taxon>
        <taxon>Pterygota</taxon>
        <taxon>Neoptera</taxon>
        <taxon>Paraneoptera</taxon>
        <taxon>Hemiptera</taxon>
        <taxon>Auchenorrhyncha</taxon>
        <taxon>Membracoidea</taxon>
        <taxon>Cicadellidae</taxon>
        <taxon>Cicadellinae</taxon>
        <taxon>Proconiini</taxon>
        <taxon>Cuerna</taxon>
    </lineage>
</organism>
<proteinExistence type="predicted"/>
<feature type="compositionally biased region" description="Pro residues" evidence="1">
    <location>
        <begin position="88"/>
        <end position="100"/>
    </location>
</feature>
<feature type="region of interest" description="Disordered" evidence="1">
    <location>
        <begin position="31"/>
        <end position="51"/>
    </location>
</feature>
<reference evidence="2" key="1">
    <citation type="submission" date="2015-11" db="EMBL/GenBank/DDBJ databases">
        <title>De novo transcriptome assembly of four potential Pierce s Disease insect vectors from Arizona vineyards.</title>
        <authorList>
            <person name="Tassone E.E."/>
        </authorList>
    </citation>
    <scope>NUCLEOTIDE SEQUENCE</scope>
</reference>
<dbReference type="EMBL" id="GECZ01029461">
    <property type="protein sequence ID" value="JAS40308.1"/>
    <property type="molecule type" value="Transcribed_RNA"/>
</dbReference>
<sequence>IVTATPTPYATTVLVPNTRLHADSCSETGPLIIPVSSSSSGTKTSISGDSWLRQEQNKSTLEAKDDELRCQQCLGVKDCTVPNWNEFLPPPPQHPPPPRPQGLCGSPPMSKKSQGSCSHHSRDSNQGSAVYSQCWQNSSQVPSFPSGYHTGSSTASSCKCRQSMPPCRGSSSQENTLCSRHHELIHRHDHSHCPCCCQSERNSHSQRHIHTVSGERVWEDGSYSSTSCSCSEETTSLQCTFCQNNSKDCPIH</sequence>
<gene>
    <name evidence="2" type="ORF">g.8166</name>
</gene>
<feature type="compositionally biased region" description="Low complexity" evidence="1">
    <location>
        <begin position="36"/>
        <end position="50"/>
    </location>
</feature>
<protein>
    <submittedName>
        <fullName evidence="2">Uncharacterized protein</fullName>
    </submittedName>
</protein>
<evidence type="ECO:0000256" key="1">
    <source>
        <dbReference type="SAM" id="MobiDB-lite"/>
    </source>
</evidence>
<feature type="region of interest" description="Disordered" evidence="1">
    <location>
        <begin position="86"/>
        <end position="124"/>
    </location>
</feature>